<evidence type="ECO:0000256" key="4">
    <source>
        <dbReference type="SAM" id="Coils"/>
    </source>
</evidence>
<evidence type="ECO:0000256" key="1">
    <source>
        <dbReference type="ARBA" id="ARBA00022754"/>
    </source>
</evidence>
<dbReference type="InterPro" id="IPR039008">
    <property type="entry name" value="IF_rod_dom"/>
</dbReference>
<protein>
    <submittedName>
        <fullName evidence="9">IF rod domain-containing protein</fullName>
    </submittedName>
</protein>
<proteinExistence type="inferred from homology"/>
<dbReference type="Pfam" id="PF00038">
    <property type="entry name" value="Filament"/>
    <property type="match status" value="1"/>
</dbReference>
<dbReference type="WBParaSite" id="maker-uti_cns_0018353-snap-gene-0.2-mRNA-1">
    <property type="protein sequence ID" value="maker-uti_cns_0018353-snap-gene-0.2-mRNA-1"/>
    <property type="gene ID" value="maker-uti_cns_0018353-snap-gene-0.2"/>
</dbReference>
<dbReference type="PROSITE" id="PS50192">
    <property type="entry name" value="T_SNARE"/>
    <property type="match status" value="1"/>
</dbReference>
<feature type="region of interest" description="Disordered" evidence="5">
    <location>
        <begin position="441"/>
        <end position="564"/>
    </location>
</feature>
<dbReference type="GO" id="GO:0005652">
    <property type="term" value="C:nuclear lamina"/>
    <property type="evidence" value="ECO:0007669"/>
    <property type="project" value="TreeGrafter"/>
</dbReference>
<dbReference type="GO" id="GO:0051664">
    <property type="term" value="P:nuclear pore localization"/>
    <property type="evidence" value="ECO:0007669"/>
    <property type="project" value="TreeGrafter"/>
</dbReference>
<dbReference type="GO" id="GO:0005882">
    <property type="term" value="C:intermediate filament"/>
    <property type="evidence" value="ECO:0007669"/>
    <property type="project" value="UniProtKB-KW"/>
</dbReference>
<keyword evidence="8" id="KW-1185">Reference proteome</keyword>
<feature type="compositionally biased region" description="Basic and acidic residues" evidence="5">
    <location>
        <begin position="443"/>
        <end position="453"/>
    </location>
</feature>
<name>A0A1I8IXX2_9PLAT</name>
<feature type="compositionally biased region" description="Basic and acidic residues" evidence="5">
    <location>
        <begin position="461"/>
        <end position="471"/>
    </location>
</feature>
<dbReference type="AlphaFoldDB" id="A0A1I8IXX2"/>
<dbReference type="Gene3D" id="1.20.5.1160">
    <property type="entry name" value="Vasodilator-stimulated phosphoprotein"/>
    <property type="match status" value="2"/>
</dbReference>
<dbReference type="GO" id="GO:0005200">
    <property type="term" value="F:structural constituent of cytoskeleton"/>
    <property type="evidence" value="ECO:0007669"/>
    <property type="project" value="TreeGrafter"/>
</dbReference>
<evidence type="ECO:0000313" key="8">
    <source>
        <dbReference type="Proteomes" id="UP000095280"/>
    </source>
</evidence>
<accession>A0A1I8IXX2</accession>
<dbReference type="GO" id="GO:0090435">
    <property type="term" value="P:protein localization to nuclear envelope"/>
    <property type="evidence" value="ECO:0007669"/>
    <property type="project" value="TreeGrafter"/>
</dbReference>
<dbReference type="InterPro" id="IPR018039">
    <property type="entry name" value="IF_conserved"/>
</dbReference>
<feature type="region of interest" description="Disordered" evidence="5">
    <location>
        <begin position="1"/>
        <end position="71"/>
    </location>
</feature>
<feature type="domain" description="T-SNARE coiled-coil homology" evidence="6">
    <location>
        <begin position="155"/>
        <end position="217"/>
    </location>
</feature>
<feature type="coiled-coil region" evidence="4">
    <location>
        <begin position="340"/>
        <end position="420"/>
    </location>
</feature>
<feature type="compositionally biased region" description="Low complexity" evidence="5">
    <location>
        <begin position="472"/>
        <end position="483"/>
    </location>
</feature>
<dbReference type="SMART" id="SM01391">
    <property type="entry name" value="Filament"/>
    <property type="match status" value="1"/>
</dbReference>
<dbReference type="Proteomes" id="UP000095280">
    <property type="component" value="Unplaced"/>
</dbReference>
<dbReference type="PROSITE" id="PS00226">
    <property type="entry name" value="IF_ROD_1"/>
    <property type="match status" value="1"/>
</dbReference>
<sequence>MEAESEYKTRHTYTKSNRVVEHSGISQVASNYSAVAEPRNPSLSRSQPSLHVAGGGRSSTSMSVTRSRRGSLEAEIPENIRQVVENRSRSKKEMQGLNERLAGFIEKTRYLQAQNKKQREELDYLKSRWGKETEKIRQAYETELAQMRRLLDEAERLKGEKEAKLVSVDTQLRDLRDLYNNLNSQFEHCGEKMDRMHHELADRDGEISLLRRRLGQLEDEKSRVKQVMTKMKDDMARMHTDLESETAGRIAAQTENQTLREELLFLKQVHEQEIMELKALIKVNADDSREFWKSELSQAIHDIQKEYDDKIDSVRVELEAIYMTKLREMAKNQAHGSTESTYLKEENKKLKDSIADLRNRIAELQARNDQLERQIEDVRRDAESERRRYEEELDQMDAVRRAIEDDLRRVLQEMQGLMDAKISLELEIAAYRKLLDAEGSAIESREGSFRSQEKPSVVMEQRVERRTEVHSSRGAHSGHSGPGLQSSSRTVTYSSNTSVGGGGSGAVTYEARPVSTADPQQQPPPLPPAQTRSRATPAAGLPGGGGGGAGGGGGGILRQHVANA</sequence>
<dbReference type="GO" id="GO:0006998">
    <property type="term" value="P:nuclear envelope organization"/>
    <property type="evidence" value="ECO:0007669"/>
    <property type="project" value="TreeGrafter"/>
</dbReference>
<dbReference type="SUPFAM" id="SSF64593">
    <property type="entry name" value="Intermediate filament protein, coiled coil region"/>
    <property type="match status" value="2"/>
</dbReference>
<evidence type="ECO:0000313" key="9">
    <source>
        <dbReference type="WBParaSite" id="maker-uti_cns_0018353-snap-gene-0.2-mRNA-1"/>
    </source>
</evidence>
<feature type="compositionally biased region" description="Gly residues" evidence="5">
    <location>
        <begin position="541"/>
        <end position="556"/>
    </location>
</feature>
<evidence type="ECO:0000256" key="2">
    <source>
        <dbReference type="ARBA" id="ARBA00023054"/>
    </source>
</evidence>
<organism evidence="8 9">
    <name type="scientific">Macrostomum lignano</name>
    <dbReference type="NCBI Taxonomy" id="282301"/>
    <lineage>
        <taxon>Eukaryota</taxon>
        <taxon>Metazoa</taxon>
        <taxon>Spiralia</taxon>
        <taxon>Lophotrochozoa</taxon>
        <taxon>Platyhelminthes</taxon>
        <taxon>Rhabditophora</taxon>
        <taxon>Macrostomorpha</taxon>
        <taxon>Macrostomida</taxon>
        <taxon>Macrostomidae</taxon>
        <taxon>Macrostomum</taxon>
    </lineage>
</organism>
<dbReference type="PROSITE" id="PS51842">
    <property type="entry name" value="IF_ROD_2"/>
    <property type="match status" value="1"/>
</dbReference>
<evidence type="ECO:0000259" key="7">
    <source>
        <dbReference type="PROSITE" id="PS51842"/>
    </source>
</evidence>
<dbReference type="Gene3D" id="1.20.5.170">
    <property type="match status" value="1"/>
</dbReference>
<keyword evidence="1 3" id="KW-0403">Intermediate filament</keyword>
<dbReference type="PANTHER" id="PTHR45721:SF12">
    <property type="entry name" value="INTERMEDIATE FILAMENT PROTEIN IFA-1"/>
    <property type="match status" value="1"/>
</dbReference>
<dbReference type="GO" id="GO:0031507">
    <property type="term" value="P:heterochromatin formation"/>
    <property type="evidence" value="ECO:0007669"/>
    <property type="project" value="TreeGrafter"/>
</dbReference>
<comment type="similarity">
    <text evidence="3">Belongs to the intermediate filament family.</text>
</comment>
<evidence type="ECO:0000259" key="6">
    <source>
        <dbReference type="PROSITE" id="PS50192"/>
    </source>
</evidence>
<feature type="domain" description="IF rod" evidence="7">
    <location>
        <begin position="90"/>
        <end position="442"/>
    </location>
</feature>
<feature type="compositionally biased region" description="Polar residues" evidence="5">
    <location>
        <begin position="24"/>
        <end position="33"/>
    </location>
</feature>
<keyword evidence="2 4" id="KW-0175">Coiled coil</keyword>
<reference evidence="9" key="1">
    <citation type="submission" date="2016-11" db="UniProtKB">
        <authorList>
            <consortium name="WormBaseParasite"/>
        </authorList>
    </citation>
    <scope>IDENTIFICATION</scope>
</reference>
<dbReference type="GO" id="GO:0007097">
    <property type="term" value="P:nuclear migration"/>
    <property type="evidence" value="ECO:0007669"/>
    <property type="project" value="TreeGrafter"/>
</dbReference>
<evidence type="ECO:0000256" key="3">
    <source>
        <dbReference type="RuleBase" id="RU000685"/>
    </source>
</evidence>
<dbReference type="InterPro" id="IPR000727">
    <property type="entry name" value="T_SNARE_dom"/>
</dbReference>
<dbReference type="PANTHER" id="PTHR45721">
    <property type="entry name" value="LAMIN DM0-RELATED"/>
    <property type="match status" value="1"/>
</dbReference>
<evidence type="ECO:0000256" key="5">
    <source>
        <dbReference type="SAM" id="MobiDB-lite"/>
    </source>
</evidence>
<feature type="coiled-coil region" evidence="4">
    <location>
        <begin position="137"/>
        <end position="234"/>
    </location>
</feature>